<comment type="catalytic activity">
    <reaction evidence="6">
        <text>L-lysyl-[protein] + 3 S-adenosyl-L-methionine = N(6),N(6),N(6)-trimethyl-L-lysyl-[protein] + 3 S-adenosyl-L-homocysteine + 3 H(+)</text>
        <dbReference type="Rhea" id="RHEA:54192"/>
        <dbReference type="Rhea" id="RHEA-COMP:9752"/>
        <dbReference type="Rhea" id="RHEA-COMP:13826"/>
        <dbReference type="ChEBI" id="CHEBI:15378"/>
        <dbReference type="ChEBI" id="CHEBI:29969"/>
        <dbReference type="ChEBI" id="CHEBI:57856"/>
        <dbReference type="ChEBI" id="CHEBI:59789"/>
        <dbReference type="ChEBI" id="CHEBI:61961"/>
    </reaction>
</comment>
<dbReference type="InterPro" id="IPR029063">
    <property type="entry name" value="SAM-dependent_MTases_sf"/>
</dbReference>
<dbReference type="GO" id="GO:0005840">
    <property type="term" value="C:ribosome"/>
    <property type="evidence" value="ECO:0007669"/>
    <property type="project" value="UniProtKB-KW"/>
</dbReference>
<keyword evidence="7" id="KW-0687">Ribonucleoprotein</keyword>
<evidence type="ECO:0000256" key="3">
    <source>
        <dbReference type="ARBA" id="ARBA00022603"/>
    </source>
</evidence>
<dbReference type="PANTHER" id="PTHR43648">
    <property type="entry name" value="ELECTRON TRANSFER FLAVOPROTEIN BETA SUBUNIT LYSINE METHYLTRANSFERASE"/>
    <property type="match status" value="1"/>
</dbReference>
<dbReference type="GO" id="GO:0016279">
    <property type="term" value="F:protein-lysine N-methyltransferase activity"/>
    <property type="evidence" value="ECO:0007669"/>
    <property type="project" value="RHEA"/>
</dbReference>
<comment type="subcellular location">
    <subcellularLocation>
        <location evidence="6">Cytoplasm</location>
    </subcellularLocation>
</comment>
<dbReference type="Proteomes" id="UP000321629">
    <property type="component" value="Unassembled WGS sequence"/>
</dbReference>
<dbReference type="GO" id="GO:0005737">
    <property type="term" value="C:cytoplasm"/>
    <property type="evidence" value="ECO:0007669"/>
    <property type="project" value="UniProtKB-SubCell"/>
</dbReference>
<sequence length="283" mass="32870">MQKYYYELFFQTDKEYLNFFLDLIFSFDIDAIEEKNNGIYIRSEENLELIHLALTNFHQKLCKKFNLQILFHSSLEKKENKNWIEEYKKGIQALTIENIHIHTTWQNPVEDKINIVIDPALAFGSGHHESTYTCIEFIQKYTNKEKFCLDVGCGSGILSIIMAKLDAKVQACDTDELAIIASKENAKLNNVMFDDIWVGSVNKSLQKYDIVVANIIADVIMILEKDLKEKIKDNGILILSGILNKYEHKIKEKFKDLTLLESKNKGDWLSLVYKKEKNGQKDK</sequence>
<dbReference type="Pfam" id="PF06325">
    <property type="entry name" value="PrmA"/>
    <property type="match status" value="1"/>
</dbReference>
<name>A0A5C7E1Z9_9BACT</name>
<accession>A0A5C7E1Z9</accession>
<evidence type="ECO:0000256" key="2">
    <source>
        <dbReference type="ARBA" id="ARBA00022490"/>
    </source>
</evidence>
<feature type="binding site" evidence="6">
    <location>
        <position position="131"/>
    </location>
    <ligand>
        <name>S-adenosyl-L-methionine</name>
        <dbReference type="ChEBI" id="CHEBI:59789"/>
    </ligand>
</feature>
<comment type="similarity">
    <text evidence="1 6">Belongs to the methyltransferase superfamily. PrmA family.</text>
</comment>
<evidence type="ECO:0000313" key="7">
    <source>
        <dbReference type="EMBL" id="TXE88590.1"/>
    </source>
</evidence>
<keyword evidence="5 6" id="KW-0949">S-adenosyl-L-methionine</keyword>
<dbReference type="EC" id="2.1.1.-" evidence="6"/>
<feature type="binding site" evidence="6">
    <location>
        <position position="173"/>
    </location>
    <ligand>
        <name>S-adenosyl-L-methionine</name>
        <dbReference type="ChEBI" id="CHEBI:59789"/>
    </ligand>
</feature>
<dbReference type="Gene3D" id="3.40.50.150">
    <property type="entry name" value="Vaccinia Virus protein VP39"/>
    <property type="match status" value="1"/>
</dbReference>
<keyword evidence="3 6" id="KW-0489">Methyltransferase</keyword>
<dbReference type="NCBIfam" id="NF001786">
    <property type="entry name" value="PRK00517.2-4"/>
    <property type="match status" value="1"/>
</dbReference>
<dbReference type="GO" id="GO:0032259">
    <property type="term" value="P:methylation"/>
    <property type="evidence" value="ECO:0007669"/>
    <property type="project" value="UniProtKB-KW"/>
</dbReference>
<organism evidence="7 8">
    <name type="scientific">Campylobacter volucris</name>
    <dbReference type="NCBI Taxonomy" id="1031542"/>
    <lineage>
        <taxon>Bacteria</taxon>
        <taxon>Pseudomonadati</taxon>
        <taxon>Campylobacterota</taxon>
        <taxon>Epsilonproteobacteria</taxon>
        <taxon>Campylobacterales</taxon>
        <taxon>Campylobacteraceae</taxon>
        <taxon>Campylobacter</taxon>
    </lineage>
</organism>
<proteinExistence type="inferred from homology"/>
<reference evidence="7 8" key="1">
    <citation type="submission" date="2019-07" db="EMBL/GenBank/DDBJ databases">
        <title>Rapid identification of Enteric Bacteria from Whole Genome Sequences (WGS) using Average Nucleotide Identity (ANI).</title>
        <authorList>
            <person name="Lane C."/>
        </authorList>
    </citation>
    <scope>NUCLEOTIDE SEQUENCE [LARGE SCALE GENOMIC DNA]</scope>
    <source>
        <strain evidence="7 8">2016D-0084</strain>
    </source>
</reference>
<dbReference type="InterPro" id="IPR050078">
    <property type="entry name" value="Ribosomal_L11_MeTrfase_PrmA"/>
</dbReference>
<evidence type="ECO:0000256" key="6">
    <source>
        <dbReference type="HAMAP-Rule" id="MF_00735"/>
    </source>
</evidence>
<evidence type="ECO:0000256" key="4">
    <source>
        <dbReference type="ARBA" id="ARBA00022679"/>
    </source>
</evidence>
<comment type="caution">
    <text evidence="7">The sequence shown here is derived from an EMBL/GenBank/DDBJ whole genome shotgun (WGS) entry which is preliminary data.</text>
</comment>
<dbReference type="RefSeq" id="WP_147555343.1">
    <property type="nucleotide sequence ID" value="NZ_VOWJ01000019.1"/>
</dbReference>
<evidence type="ECO:0000313" key="8">
    <source>
        <dbReference type="Proteomes" id="UP000321629"/>
    </source>
</evidence>
<comment type="function">
    <text evidence="6">Methylates ribosomal protein L11.</text>
</comment>
<evidence type="ECO:0000256" key="5">
    <source>
        <dbReference type="ARBA" id="ARBA00022691"/>
    </source>
</evidence>
<dbReference type="CDD" id="cd02440">
    <property type="entry name" value="AdoMet_MTases"/>
    <property type="match status" value="1"/>
</dbReference>
<gene>
    <name evidence="6" type="primary">prmA</name>
    <name evidence="7" type="ORF">FPD38_03170</name>
</gene>
<dbReference type="HAMAP" id="MF_00735">
    <property type="entry name" value="Methyltr_PrmA"/>
    <property type="match status" value="1"/>
</dbReference>
<dbReference type="SUPFAM" id="SSF53335">
    <property type="entry name" value="S-adenosyl-L-methionine-dependent methyltransferases"/>
    <property type="match status" value="1"/>
</dbReference>
<dbReference type="InterPro" id="IPR004498">
    <property type="entry name" value="Ribosomal_PrmA_MeTrfase"/>
</dbReference>
<dbReference type="AlphaFoldDB" id="A0A5C7E1Z9"/>
<protein>
    <recommendedName>
        <fullName evidence="6">Ribosomal protein L11 methyltransferase</fullName>
        <shortName evidence="6">L11 Mtase</shortName>
        <ecNumber evidence="6">2.1.1.-</ecNumber>
    </recommendedName>
</protein>
<dbReference type="EMBL" id="VOWJ01000019">
    <property type="protein sequence ID" value="TXE88590.1"/>
    <property type="molecule type" value="Genomic_DNA"/>
</dbReference>
<feature type="binding site" evidence="6">
    <location>
        <position position="214"/>
    </location>
    <ligand>
        <name>S-adenosyl-L-methionine</name>
        <dbReference type="ChEBI" id="CHEBI:59789"/>
    </ligand>
</feature>
<keyword evidence="4 6" id="KW-0808">Transferase</keyword>
<evidence type="ECO:0000256" key="1">
    <source>
        <dbReference type="ARBA" id="ARBA00009741"/>
    </source>
</evidence>
<dbReference type="PIRSF" id="PIRSF000401">
    <property type="entry name" value="RPL11_MTase"/>
    <property type="match status" value="1"/>
</dbReference>
<feature type="binding site" evidence="6">
    <location>
        <position position="152"/>
    </location>
    <ligand>
        <name>S-adenosyl-L-methionine</name>
        <dbReference type="ChEBI" id="CHEBI:59789"/>
    </ligand>
</feature>
<keyword evidence="2 6" id="KW-0963">Cytoplasm</keyword>
<dbReference type="PANTHER" id="PTHR43648:SF1">
    <property type="entry name" value="ELECTRON TRANSFER FLAVOPROTEIN BETA SUBUNIT LYSINE METHYLTRANSFERASE"/>
    <property type="match status" value="1"/>
</dbReference>
<keyword evidence="7" id="KW-0689">Ribosomal protein</keyword>